<evidence type="ECO:0000313" key="3">
    <source>
        <dbReference type="Proteomes" id="UP000324973"/>
    </source>
</evidence>
<feature type="region of interest" description="Disordered" evidence="1">
    <location>
        <begin position="90"/>
        <end position="116"/>
    </location>
</feature>
<gene>
    <name evidence="2" type="ORF">FZO89_06345</name>
</gene>
<organism evidence="2 3">
    <name type="scientific">Luteimonas viscosa</name>
    <dbReference type="NCBI Taxonomy" id="1132694"/>
    <lineage>
        <taxon>Bacteria</taxon>
        <taxon>Pseudomonadati</taxon>
        <taxon>Pseudomonadota</taxon>
        <taxon>Gammaproteobacteria</taxon>
        <taxon>Lysobacterales</taxon>
        <taxon>Lysobacteraceae</taxon>
        <taxon>Luteimonas</taxon>
    </lineage>
</organism>
<reference evidence="2 3" key="1">
    <citation type="submission" date="2019-08" db="EMBL/GenBank/DDBJ databases">
        <title>Luteimonas viscosus sp. nov., isolated from soil of a sunflower field.</title>
        <authorList>
            <person name="Jianli Z."/>
            <person name="Ying Z."/>
        </authorList>
    </citation>
    <scope>NUCLEOTIDE SEQUENCE [LARGE SCALE GENOMIC DNA]</scope>
    <source>
        <strain evidence="2 3">XBU10</strain>
    </source>
</reference>
<feature type="region of interest" description="Disordered" evidence="1">
    <location>
        <begin position="44"/>
        <end position="63"/>
    </location>
</feature>
<evidence type="ECO:0000256" key="1">
    <source>
        <dbReference type="SAM" id="MobiDB-lite"/>
    </source>
</evidence>
<dbReference type="OrthoDB" id="5511344at2"/>
<comment type="caution">
    <text evidence="2">The sequence shown here is derived from an EMBL/GenBank/DDBJ whole genome shotgun (WGS) entry which is preliminary data.</text>
</comment>
<dbReference type="RefSeq" id="WP_149102452.1">
    <property type="nucleotide sequence ID" value="NZ_VTFT01000001.1"/>
</dbReference>
<sequence>MIVSRVAAGFRGRFCRVVLPLVARQVHPSARTALRSLLRSGASRTPSVADGAERTGRSRIPNSAGAARTGVWASFVVTLALLTGCGAGSSGNESASAGPGPERGATGGAAASTRESFESSFERPYLDGWRAASGEARFDPRFRRSVAVRQQAVQAFLREYRPLEEDTRELRALVESGQALQDFDQAMSTLGLDGNDLVDVIAMHHAVHWAVVNGDRVRPEQLPAIREAVASSTLLGELTDAGDAEKQEVADRAGILTAIRSREYAQLLGAGDRDALRRYGDRVAAEVLARHGIDLREGRVEQMRPAGTRPAR</sequence>
<dbReference type="AlphaFoldDB" id="A0A5D4XSF9"/>
<feature type="compositionally biased region" description="Low complexity" evidence="1">
    <location>
        <begin position="90"/>
        <end position="114"/>
    </location>
</feature>
<keyword evidence="3" id="KW-1185">Reference proteome</keyword>
<evidence type="ECO:0000313" key="2">
    <source>
        <dbReference type="EMBL" id="TYT25902.1"/>
    </source>
</evidence>
<name>A0A5D4XSF9_9GAMM</name>
<dbReference type="Proteomes" id="UP000324973">
    <property type="component" value="Unassembled WGS sequence"/>
</dbReference>
<dbReference type="EMBL" id="VTFT01000001">
    <property type="protein sequence ID" value="TYT25902.1"/>
    <property type="molecule type" value="Genomic_DNA"/>
</dbReference>
<accession>A0A5D4XSF9</accession>
<protein>
    <submittedName>
        <fullName evidence="2">Uncharacterized protein</fullName>
    </submittedName>
</protein>
<proteinExistence type="predicted"/>